<evidence type="ECO:0000313" key="16">
    <source>
        <dbReference type="Proteomes" id="UP000327085"/>
    </source>
</evidence>
<dbReference type="InParanoid" id="A0A5E4F6C5"/>
<keyword evidence="11 15" id="KW-0675">Receptor</keyword>
<dbReference type="SMART" id="SM00220">
    <property type="entry name" value="S_TKc"/>
    <property type="match status" value="1"/>
</dbReference>
<evidence type="ECO:0000256" key="11">
    <source>
        <dbReference type="ARBA" id="ARBA00023170"/>
    </source>
</evidence>
<dbReference type="AlphaFoldDB" id="A0A5E4F6C5"/>
<dbReference type="Gramene" id="VVA23457">
    <property type="protein sequence ID" value="VVA23457"/>
    <property type="gene ID" value="Prudul26B026746"/>
</dbReference>
<dbReference type="InterPro" id="IPR020783">
    <property type="entry name" value="Ribosomal_uL11_C"/>
</dbReference>
<evidence type="ECO:0000256" key="1">
    <source>
        <dbReference type="ARBA" id="ARBA00004251"/>
    </source>
</evidence>
<keyword evidence="5 13" id="KW-0812">Transmembrane</keyword>
<evidence type="ECO:0000256" key="12">
    <source>
        <dbReference type="ARBA" id="ARBA00023180"/>
    </source>
</evidence>
<evidence type="ECO:0000256" key="13">
    <source>
        <dbReference type="SAM" id="Phobius"/>
    </source>
</evidence>
<dbReference type="GO" id="GO:0004672">
    <property type="term" value="F:protein kinase activity"/>
    <property type="evidence" value="ECO:0007669"/>
    <property type="project" value="InterPro"/>
</dbReference>
<dbReference type="InterPro" id="IPR036769">
    <property type="entry name" value="Ribosomal_uL11_C_sf"/>
</dbReference>
<dbReference type="Proteomes" id="UP000327085">
    <property type="component" value="Chromosome 5"/>
</dbReference>
<keyword evidence="7" id="KW-0547">Nucleotide-binding</keyword>
<comment type="similarity">
    <text evidence="2">In the N-terminal section; belongs to the leguminous lectin family.</text>
</comment>
<evidence type="ECO:0000256" key="8">
    <source>
        <dbReference type="ARBA" id="ARBA00022840"/>
    </source>
</evidence>
<feature type="domain" description="Protein kinase" evidence="14">
    <location>
        <begin position="206"/>
        <end position="456"/>
    </location>
</feature>
<dbReference type="PROSITE" id="PS00108">
    <property type="entry name" value="PROTEIN_KINASE_ST"/>
    <property type="match status" value="1"/>
</dbReference>
<dbReference type="GO" id="GO:0005524">
    <property type="term" value="F:ATP binding"/>
    <property type="evidence" value="ECO:0007669"/>
    <property type="project" value="UniProtKB-KW"/>
</dbReference>
<dbReference type="EMBL" id="CABIKO010000071">
    <property type="protein sequence ID" value="VVA23457.1"/>
    <property type="molecule type" value="Genomic_DNA"/>
</dbReference>
<dbReference type="GO" id="GO:0005886">
    <property type="term" value="C:plasma membrane"/>
    <property type="evidence" value="ECO:0007669"/>
    <property type="project" value="UniProtKB-SubCell"/>
</dbReference>
<keyword evidence="12" id="KW-0325">Glycoprotein</keyword>
<evidence type="ECO:0000256" key="10">
    <source>
        <dbReference type="ARBA" id="ARBA00023136"/>
    </source>
</evidence>
<dbReference type="GO" id="GO:0003735">
    <property type="term" value="F:structural constituent of ribosome"/>
    <property type="evidence" value="ECO:0007669"/>
    <property type="project" value="InterPro"/>
</dbReference>
<reference evidence="16" key="1">
    <citation type="journal article" date="2020" name="Plant J.">
        <title>Transposons played a major role in the diversification between the closely related almond and peach genomes: results from the almond genome sequence.</title>
        <authorList>
            <person name="Alioto T."/>
            <person name="Alexiou K.G."/>
            <person name="Bardil A."/>
            <person name="Barteri F."/>
            <person name="Castanera R."/>
            <person name="Cruz F."/>
            <person name="Dhingra A."/>
            <person name="Duval H."/>
            <person name="Fernandez I Marti A."/>
            <person name="Frias L."/>
            <person name="Galan B."/>
            <person name="Garcia J.L."/>
            <person name="Howad W."/>
            <person name="Gomez-Garrido J."/>
            <person name="Gut M."/>
            <person name="Julca I."/>
            <person name="Morata J."/>
            <person name="Puigdomenech P."/>
            <person name="Ribeca P."/>
            <person name="Rubio Cabetas M.J."/>
            <person name="Vlasova A."/>
            <person name="Wirthensohn M."/>
            <person name="Garcia-Mas J."/>
            <person name="Gabaldon T."/>
            <person name="Casacuberta J.M."/>
            <person name="Arus P."/>
        </authorList>
    </citation>
    <scope>NUCLEOTIDE SEQUENCE [LARGE SCALE GENOMIC DNA]</scope>
    <source>
        <strain evidence="16">cv. Texas</strain>
    </source>
</reference>
<evidence type="ECO:0000259" key="14">
    <source>
        <dbReference type="PROSITE" id="PS50011"/>
    </source>
</evidence>
<dbReference type="Pfam" id="PF00298">
    <property type="entry name" value="Ribosomal_L11"/>
    <property type="match status" value="1"/>
</dbReference>
<gene>
    <name evidence="15" type="ORF">ALMOND_2B026746</name>
</gene>
<evidence type="ECO:0000256" key="6">
    <source>
        <dbReference type="ARBA" id="ARBA00022729"/>
    </source>
</evidence>
<dbReference type="InterPro" id="IPR000719">
    <property type="entry name" value="Prot_kinase_dom"/>
</dbReference>
<dbReference type="PANTHER" id="PTHR48006:SF34">
    <property type="entry name" value="OS08G0203700 PROTEIN"/>
    <property type="match status" value="1"/>
</dbReference>
<evidence type="ECO:0000313" key="15">
    <source>
        <dbReference type="EMBL" id="VVA23457.1"/>
    </source>
</evidence>
<proteinExistence type="inferred from homology"/>
<comment type="similarity">
    <text evidence="3">In the C-terminal section; belongs to the protein kinase superfamily. Ser/Thr protein kinase family.</text>
</comment>
<dbReference type="FunFam" id="1.10.510.10:FF:000240">
    <property type="entry name" value="Lectin-domain containing receptor kinase A4.3"/>
    <property type="match status" value="1"/>
</dbReference>
<keyword evidence="9 13" id="KW-1133">Transmembrane helix</keyword>
<evidence type="ECO:0000256" key="2">
    <source>
        <dbReference type="ARBA" id="ARBA00008536"/>
    </source>
</evidence>
<dbReference type="Gene3D" id="1.10.10.250">
    <property type="entry name" value="Ribosomal protein L11, C-terminal domain"/>
    <property type="match status" value="1"/>
</dbReference>
<dbReference type="Gene3D" id="1.10.510.10">
    <property type="entry name" value="Transferase(Phosphotransferase) domain 1"/>
    <property type="match status" value="1"/>
</dbReference>
<sequence>MPKSFCKAYRSWTRPAETQRKRCNPLSRLPGIEESQHLLPIMLPTKTGERREAICPRIRLVPEKATGSSRLKHVVASELSVRHLYEIAKVKQSDPYCQYLPLESICKSINAGKGTCSIPEQGDYSPLISAVHDASDTPATPGKKSRAGLIGCIAVPVGVVILLLLFAVLYVRRKTSEKDDDEDLLGLGLRPNTFSYAELRAATEDFNPSNKLGEGGYGPIYKGTLSDGRVVAVKQLSVASHQGKSQFVTEIATISAVQHRNLVKLYGCCIEGSHRRNDLHLDWPTRFNILLGTARGLAYLHEESKPRIVHRDVKASNILLDAELSPKISDFGWAKLYDDKKTHMSTRVAGTIGYLAPEYAMRGHLTEKADVFGFGVVALEILSGRPNSENNLDPERIYLLECLGLVDPRLTEFDENDATSLIKAALLCTQASPMMRPSMSRVVAILSGDIEASTVMSKPSYSADWDFKDVTTRQVAFWWMMIPHQLRAMFSSTISLKGAQPVLAPGLTLPVSGKCDWINAHWHYRRRNVRNKKFPLSYYLV</sequence>
<dbReference type="GO" id="GO:0005840">
    <property type="term" value="C:ribosome"/>
    <property type="evidence" value="ECO:0007669"/>
    <property type="project" value="InterPro"/>
</dbReference>
<keyword evidence="10 13" id="KW-0472">Membrane</keyword>
<dbReference type="FunFam" id="3.30.200.20:FF:000140">
    <property type="entry name" value="Leucine-rich repeat receptor-like protein kinase"/>
    <property type="match status" value="1"/>
</dbReference>
<organism evidence="15 16">
    <name type="scientific">Prunus dulcis</name>
    <name type="common">Almond</name>
    <name type="synonym">Amygdalus dulcis</name>
    <dbReference type="NCBI Taxonomy" id="3755"/>
    <lineage>
        <taxon>Eukaryota</taxon>
        <taxon>Viridiplantae</taxon>
        <taxon>Streptophyta</taxon>
        <taxon>Embryophyta</taxon>
        <taxon>Tracheophyta</taxon>
        <taxon>Spermatophyta</taxon>
        <taxon>Magnoliopsida</taxon>
        <taxon>eudicotyledons</taxon>
        <taxon>Gunneridae</taxon>
        <taxon>Pentapetalae</taxon>
        <taxon>rosids</taxon>
        <taxon>fabids</taxon>
        <taxon>Rosales</taxon>
        <taxon>Rosaceae</taxon>
        <taxon>Amygdaloideae</taxon>
        <taxon>Amygdaleae</taxon>
        <taxon>Prunus</taxon>
    </lineage>
</organism>
<keyword evidence="4" id="KW-1003">Cell membrane</keyword>
<evidence type="ECO:0000256" key="4">
    <source>
        <dbReference type="ARBA" id="ARBA00022475"/>
    </source>
</evidence>
<dbReference type="SUPFAM" id="SSF56112">
    <property type="entry name" value="Protein kinase-like (PK-like)"/>
    <property type="match status" value="1"/>
</dbReference>
<dbReference type="InterPro" id="IPR011009">
    <property type="entry name" value="Kinase-like_dom_sf"/>
</dbReference>
<evidence type="ECO:0000256" key="9">
    <source>
        <dbReference type="ARBA" id="ARBA00022989"/>
    </source>
</evidence>
<evidence type="ECO:0000256" key="3">
    <source>
        <dbReference type="ARBA" id="ARBA00010217"/>
    </source>
</evidence>
<dbReference type="GO" id="GO:0006412">
    <property type="term" value="P:translation"/>
    <property type="evidence" value="ECO:0007669"/>
    <property type="project" value="InterPro"/>
</dbReference>
<name>A0A5E4F6C5_PRUDU</name>
<evidence type="ECO:0000256" key="7">
    <source>
        <dbReference type="ARBA" id="ARBA00022741"/>
    </source>
</evidence>
<dbReference type="InterPro" id="IPR008271">
    <property type="entry name" value="Ser/Thr_kinase_AS"/>
</dbReference>
<dbReference type="Pfam" id="PF07714">
    <property type="entry name" value="PK_Tyr_Ser-Thr"/>
    <property type="match status" value="1"/>
</dbReference>
<evidence type="ECO:0000256" key="5">
    <source>
        <dbReference type="ARBA" id="ARBA00022692"/>
    </source>
</evidence>
<dbReference type="PANTHER" id="PTHR48006">
    <property type="entry name" value="LEUCINE-RICH REPEAT-CONTAINING PROTEIN DDB_G0281931-RELATED"/>
    <property type="match status" value="1"/>
</dbReference>
<accession>A0A5E4F6C5</accession>
<dbReference type="PROSITE" id="PS50011">
    <property type="entry name" value="PROTEIN_KINASE_DOM"/>
    <property type="match status" value="1"/>
</dbReference>
<dbReference type="InterPro" id="IPR051824">
    <property type="entry name" value="LRR_Rcpt-Like_S/T_Kinase"/>
</dbReference>
<comment type="subcellular location">
    <subcellularLocation>
        <location evidence="1">Cell membrane</location>
        <topology evidence="1">Single-pass type I membrane protein</topology>
    </subcellularLocation>
</comment>
<dbReference type="GO" id="GO:0002229">
    <property type="term" value="P:defense response to oomycetes"/>
    <property type="evidence" value="ECO:0007669"/>
    <property type="project" value="UniProtKB-ARBA"/>
</dbReference>
<keyword evidence="8" id="KW-0067">ATP-binding</keyword>
<dbReference type="InterPro" id="IPR001245">
    <property type="entry name" value="Ser-Thr/Tyr_kinase_cat_dom"/>
</dbReference>
<feature type="transmembrane region" description="Helical" evidence="13">
    <location>
        <begin position="147"/>
        <end position="171"/>
    </location>
</feature>
<protein>
    <submittedName>
        <fullName evidence="15">PREDICTED: probable LRR receptor</fullName>
    </submittedName>
</protein>
<dbReference type="Gene3D" id="3.30.200.20">
    <property type="entry name" value="Phosphorylase Kinase, domain 1"/>
    <property type="match status" value="1"/>
</dbReference>
<keyword evidence="6" id="KW-0732">Signal</keyword>